<dbReference type="EMBL" id="PCVN01000021">
    <property type="protein sequence ID" value="PIQ74697.1"/>
    <property type="molecule type" value="Genomic_DNA"/>
</dbReference>
<dbReference type="InterPro" id="IPR008141">
    <property type="entry name" value="Ala_DH"/>
</dbReference>
<dbReference type="SUPFAM" id="SSF51735">
    <property type="entry name" value="NAD(P)-binding Rossmann-fold domains"/>
    <property type="match status" value="1"/>
</dbReference>
<dbReference type="InterPro" id="IPR007886">
    <property type="entry name" value="AlaDH/PNT_N"/>
</dbReference>
<evidence type="ECO:0000259" key="4">
    <source>
        <dbReference type="SMART" id="SM01002"/>
    </source>
</evidence>
<dbReference type="Pfam" id="PF01262">
    <property type="entry name" value="AlaDh_PNT_C"/>
    <property type="match status" value="1"/>
</dbReference>
<dbReference type="GO" id="GO:0042853">
    <property type="term" value="P:L-alanine catabolic process"/>
    <property type="evidence" value="ECO:0007669"/>
    <property type="project" value="InterPro"/>
</dbReference>
<dbReference type="GO" id="GO:0000286">
    <property type="term" value="F:alanine dehydrogenase activity"/>
    <property type="evidence" value="ECO:0007669"/>
    <property type="project" value="UniProtKB-EC"/>
</dbReference>
<dbReference type="Proteomes" id="UP000231550">
    <property type="component" value="Unassembled WGS sequence"/>
</dbReference>
<dbReference type="InterPro" id="IPR036291">
    <property type="entry name" value="NAD(P)-bd_dom_sf"/>
</dbReference>
<dbReference type="PANTHER" id="PTHR42795:SF1">
    <property type="entry name" value="ALANINE DEHYDROGENASE"/>
    <property type="match status" value="1"/>
</dbReference>
<comment type="caution">
    <text evidence="6">The sequence shown here is derived from an EMBL/GenBank/DDBJ whole genome shotgun (WGS) entry which is preliminary data.</text>
</comment>
<organism evidence="6 7">
    <name type="scientific">Candidatus Portnoybacteria bacterium CG11_big_fil_rev_8_21_14_0_20_44_10</name>
    <dbReference type="NCBI Taxonomy" id="1974818"/>
    <lineage>
        <taxon>Bacteria</taxon>
        <taxon>Candidatus Portnoyibacteriota</taxon>
    </lineage>
</organism>
<feature type="domain" description="Alanine dehydrogenase/pyridine nucleotide transhydrogenase N-terminal" evidence="5">
    <location>
        <begin position="4"/>
        <end position="138"/>
    </location>
</feature>
<evidence type="ECO:0000313" key="6">
    <source>
        <dbReference type="EMBL" id="PIQ74697.1"/>
    </source>
</evidence>
<evidence type="ECO:0000313" key="7">
    <source>
        <dbReference type="Proteomes" id="UP000231550"/>
    </source>
</evidence>
<dbReference type="Pfam" id="PF05222">
    <property type="entry name" value="AlaDh_PNT_N"/>
    <property type="match status" value="1"/>
</dbReference>
<dbReference type="EC" id="1.4.1.1" evidence="2"/>
<accession>A0A2H0KRG1</accession>
<evidence type="ECO:0000259" key="5">
    <source>
        <dbReference type="SMART" id="SM01003"/>
    </source>
</evidence>
<gene>
    <name evidence="6" type="ORF">COV85_00680</name>
</gene>
<feature type="domain" description="Alanine dehydrogenase/pyridine nucleotide transhydrogenase NAD(H)-binding" evidence="4">
    <location>
        <begin position="150"/>
        <end position="282"/>
    </location>
</feature>
<proteinExistence type="inferred from homology"/>
<sequence>MLIGVPKEIKIREGRVGLTPQAVAILIEKGHKVFVEANAGVLSGFGDADYEKAGALIVPKEIAWGADIVVKVKEPLVSEYDFMQYGQIVYTFFHFPDNPELKKVVREKGVLAMPYENIEVAVGNKILRPILAAMSRVAAEIAVDVGAHYLRNPNGGSGILLQDAISVVIGYRGIAGDRAFGRLHLRTHNYGGLVIGFDRDEKVVMGLDLAGWLKQADLVICCAAKRNTAAPKIITRGMVKTMRPGSVIIDIAIDEGGCCETSIKKTTHEDPIFVEEGVIHYCVANMPGAVPRSSTPALVQASLPFLLEIASKGWGRVLEENPVLKNAAQF</sequence>
<dbReference type="InterPro" id="IPR007698">
    <property type="entry name" value="AlaDH/PNT_NAD(H)-bd"/>
</dbReference>
<keyword evidence="3" id="KW-0560">Oxidoreductase</keyword>
<comment type="similarity">
    <text evidence="1">Belongs to the AlaDH/PNT family.</text>
</comment>
<dbReference type="GO" id="GO:0005886">
    <property type="term" value="C:plasma membrane"/>
    <property type="evidence" value="ECO:0007669"/>
    <property type="project" value="TreeGrafter"/>
</dbReference>
<protein>
    <recommendedName>
        <fullName evidence="2">alanine dehydrogenase</fullName>
        <ecNumber evidence="2">1.4.1.1</ecNumber>
    </recommendedName>
</protein>
<dbReference type="SMART" id="SM01002">
    <property type="entry name" value="AlaDh_PNT_C"/>
    <property type="match status" value="1"/>
</dbReference>
<name>A0A2H0KRG1_9BACT</name>
<dbReference type="Gene3D" id="3.40.50.720">
    <property type="entry name" value="NAD(P)-binding Rossmann-like Domain"/>
    <property type="match status" value="2"/>
</dbReference>
<reference evidence="6 7" key="1">
    <citation type="submission" date="2017-09" db="EMBL/GenBank/DDBJ databases">
        <title>Depth-based differentiation of microbial function through sediment-hosted aquifers and enrichment of novel symbionts in the deep terrestrial subsurface.</title>
        <authorList>
            <person name="Probst A.J."/>
            <person name="Ladd B."/>
            <person name="Jarett J.K."/>
            <person name="Geller-Mcgrath D.E."/>
            <person name="Sieber C.M."/>
            <person name="Emerson J.B."/>
            <person name="Anantharaman K."/>
            <person name="Thomas B.C."/>
            <person name="Malmstrom R."/>
            <person name="Stieglmeier M."/>
            <person name="Klingl A."/>
            <person name="Woyke T."/>
            <person name="Ryan C.M."/>
            <person name="Banfield J.F."/>
        </authorList>
    </citation>
    <scope>NUCLEOTIDE SEQUENCE [LARGE SCALE GENOMIC DNA]</scope>
    <source>
        <strain evidence="6">CG11_big_fil_rev_8_21_14_0_20_44_10</strain>
    </source>
</reference>
<dbReference type="AlphaFoldDB" id="A0A2H0KRG1"/>
<dbReference type="PANTHER" id="PTHR42795">
    <property type="entry name" value="ALANINE DEHYDROGENASE"/>
    <property type="match status" value="1"/>
</dbReference>
<evidence type="ECO:0000256" key="3">
    <source>
        <dbReference type="ARBA" id="ARBA00023002"/>
    </source>
</evidence>
<dbReference type="SMART" id="SM01003">
    <property type="entry name" value="AlaDh_PNT_N"/>
    <property type="match status" value="1"/>
</dbReference>
<evidence type="ECO:0000256" key="1">
    <source>
        <dbReference type="ARBA" id="ARBA00005689"/>
    </source>
</evidence>
<evidence type="ECO:0000256" key="2">
    <source>
        <dbReference type="ARBA" id="ARBA00012897"/>
    </source>
</evidence>
<dbReference type="SUPFAM" id="SSF52283">
    <property type="entry name" value="Formate/glycerate dehydrogenase catalytic domain-like"/>
    <property type="match status" value="1"/>
</dbReference>
<dbReference type="CDD" id="cd05305">
    <property type="entry name" value="L-AlaDH"/>
    <property type="match status" value="1"/>
</dbReference>